<proteinExistence type="predicted"/>
<keyword evidence="2" id="KW-1185">Reference proteome</keyword>
<evidence type="ECO:0000313" key="2">
    <source>
        <dbReference type="Proteomes" id="UP001163321"/>
    </source>
</evidence>
<name>A0ACC0W2C8_9STRA</name>
<dbReference type="EMBL" id="CM047584">
    <property type="protein sequence ID" value="KAI9912268.1"/>
    <property type="molecule type" value="Genomic_DNA"/>
</dbReference>
<gene>
    <name evidence="1" type="ORF">PsorP6_009479</name>
</gene>
<comment type="caution">
    <text evidence="1">The sequence shown here is derived from an EMBL/GenBank/DDBJ whole genome shotgun (WGS) entry which is preliminary data.</text>
</comment>
<protein>
    <submittedName>
        <fullName evidence="1">Uncharacterized protein</fullName>
    </submittedName>
</protein>
<sequence>MRVCITCYAEVDKHSASLNGWGTRQWRFGIVTARFIYSEQTRPRNRRSGAHRAIVCKSGGSNQSTVDGLDYELPVRTHCADKKVITRTGVGKRSEESHMHEDKVKYAKSALLILEVYNHGQLSQTTNLGEATIPLSQIMDHRRHNKWLDLLLPEELHRVGLNNDAWA</sequence>
<evidence type="ECO:0000313" key="1">
    <source>
        <dbReference type="EMBL" id="KAI9912268.1"/>
    </source>
</evidence>
<accession>A0ACC0W2C8</accession>
<organism evidence="1 2">
    <name type="scientific">Peronosclerospora sorghi</name>
    <dbReference type="NCBI Taxonomy" id="230839"/>
    <lineage>
        <taxon>Eukaryota</taxon>
        <taxon>Sar</taxon>
        <taxon>Stramenopiles</taxon>
        <taxon>Oomycota</taxon>
        <taxon>Peronosporomycetes</taxon>
        <taxon>Peronosporales</taxon>
        <taxon>Peronosporaceae</taxon>
        <taxon>Peronosclerospora</taxon>
    </lineage>
</organism>
<dbReference type="Proteomes" id="UP001163321">
    <property type="component" value="Chromosome 5"/>
</dbReference>
<reference evidence="1 2" key="1">
    <citation type="journal article" date="2022" name="bioRxiv">
        <title>The genome of the oomycete Peronosclerospora sorghi, a cosmopolitan pathogen of maize and sorghum, is inflated with dispersed pseudogenes.</title>
        <authorList>
            <person name="Fletcher K."/>
            <person name="Martin F."/>
            <person name="Isakeit T."/>
            <person name="Cavanaugh K."/>
            <person name="Magill C."/>
            <person name="Michelmore R."/>
        </authorList>
    </citation>
    <scope>NUCLEOTIDE SEQUENCE [LARGE SCALE GENOMIC DNA]</scope>
    <source>
        <strain evidence="1">P6</strain>
    </source>
</reference>